<protein>
    <submittedName>
        <fullName evidence="10">Multidrug effflux MFS transporter</fullName>
    </submittedName>
</protein>
<comment type="subcellular location">
    <subcellularLocation>
        <location evidence="1">Cell membrane</location>
        <topology evidence="1">Multi-pass membrane protein</topology>
    </subcellularLocation>
</comment>
<feature type="transmembrane region" description="Helical" evidence="8">
    <location>
        <begin position="131"/>
        <end position="149"/>
    </location>
</feature>
<dbReference type="SUPFAM" id="SSF103473">
    <property type="entry name" value="MFS general substrate transporter"/>
    <property type="match status" value="1"/>
</dbReference>
<evidence type="ECO:0000259" key="9">
    <source>
        <dbReference type="PROSITE" id="PS50850"/>
    </source>
</evidence>
<dbReference type="Gene3D" id="1.20.1720.10">
    <property type="entry name" value="Multidrug resistance protein D"/>
    <property type="match status" value="1"/>
</dbReference>
<feature type="transmembrane region" description="Helical" evidence="8">
    <location>
        <begin position="246"/>
        <end position="264"/>
    </location>
</feature>
<evidence type="ECO:0000256" key="7">
    <source>
        <dbReference type="ARBA" id="ARBA00023136"/>
    </source>
</evidence>
<evidence type="ECO:0000256" key="4">
    <source>
        <dbReference type="ARBA" id="ARBA00022475"/>
    </source>
</evidence>
<keyword evidence="7 8" id="KW-0472">Membrane</keyword>
<feature type="transmembrane region" description="Helical" evidence="8">
    <location>
        <begin position="45"/>
        <end position="62"/>
    </location>
</feature>
<gene>
    <name evidence="10" type="ORF">FK256_08150</name>
</gene>
<dbReference type="PANTHER" id="PTHR23502">
    <property type="entry name" value="MAJOR FACILITATOR SUPERFAMILY"/>
    <property type="match status" value="1"/>
</dbReference>
<dbReference type="NCBIfam" id="TIGR00710">
    <property type="entry name" value="efflux_Bcr_CflA"/>
    <property type="match status" value="1"/>
</dbReference>
<sequence length="414" mass="43124">MTANKASLSFMIILSALMACTSLSTDLYLPALPTMEADLHGDSELTVTGFVVGFALAQLIWGPISDRIGRKKPLIIGMAMFAIGSVGCALSSSIAEVVLWRMFQAIGACVGPMLSRSMIRDLYGSTQAARMLSTLMVIMAVAPIAGPLAGGGLLKLASWHMIFWLMAAIGAVLFLAVLTLPESLPAEKRAVSASLGAAFTSYLSLLRNTTFLRYTLCVTCFYVAVYAFITGSSFVYITYFHVNPELYGFLFGVNIVGVALMSAVNRELVKRYSLPGLLRVATVVAAAGAVCLVACVFTGFGGIWGVIIPVFIMFSMNGIIAATTNAAALGSIDSAMAGSGAALLGSLQYGSGIVASLLLAVFSSGTPRTMAWVMGLFVVLSAVLAVGRRSASPRTSLAAVLGESSGPEHPSSGS</sequence>
<feature type="transmembrane region" description="Helical" evidence="8">
    <location>
        <begin position="74"/>
        <end position="92"/>
    </location>
</feature>
<comment type="similarity">
    <text evidence="2">Belongs to the major facilitator superfamily. Bcr/CmlA family.</text>
</comment>
<feature type="transmembrane region" description="Helical" evidence="8">
    <location>
        <begin position="341"/>
        <end position="363"/>
    </location>
</feature>
<dbReference type="InterPro" id="IPR020846">
    <property type="entry name" value="MFS_dom"/>
</dbReference>
<dbReference type="CDD" id="cd17320">
    <property type="entry name" value="MFS_MdfA_MDR_like"/>
    <property type="match status" value="1"/>
</dbReference>
<evidence type="ECO:0000256" key="1">
    <source>
        <dbReference type="ARBA" id="ARBA00004651"/>
    </source>
</evidence>
<keyword evidence="3" id="KW-0813">Transport</keyword>
<dbReference type="GO" id="GO:0005886">
    <property type="term" value="C:plasma membrane"/>
    <property type="evidence" value="ECO:0007669"/>
    <property type="project" value="UniProtKB-SubCell"/>
</dbReference>
<dbReference type="InterPro" id="IPR011701">
    <property type="entry name" value="MFS"/>
</dbReference>
<dbReference type="AlphaFoldDB" id="A0A507ZZM5"/>
<accession>A0A507ZZM5</accession>
<feature type="transmembrane region" description="Helical" evidence="8">
    <location>
        <begin position="161"/>
        <end position="180"/>
    </location>
</feature>
<evidence type="ECO:0000313" key="10">
    <source>
        <dbReference type="EMBL" id="TQD42999.1"/>
    </source>
</evidence>
<proteinExistence type="inferred from homology"/>
<evidence type="ECO:0000256" key="8">
    <source>
        <dbReference type="SAM" id="Phobius"/>
    </source>
</evidence>
<dbReference type="PROSITE" id="PS50850">
    <property type="entry name" value="MFS"/>
    <property type="match status" value="1"/>
</dbReference>
<keyword evidence="5 8" id="KW-0812">Transmembrane</keyword>
<evidence type="ECO:0000256" key="5">
    <source>
        <dbReference type="ARBA" id="ARBA00022692"/>
    </source>
</evidence>
<feature type="transmembrane region" description="Helical" evidence="8">
    <location>
        <begin position="211"/>
        <end position="240"/>
    </location>
</feature>
<dbReference type="Pfam" id="PF07690">
    <property type="entry name" value="MFS_1"/>
    <property type="match status" value="1"/>
</dbReference>
<dbReference type="InterPro" id="IPR004812">
    <property type="entry name" value="Efflux_drug-R_Bcr/CmlA"/>
</dbReference>
<dbReference type="PROSITE" id="PS51257">
    <property type="entry name" value="PROKAR_LIPOPROTEIN"/>
    <property type="match status" value="1"/>
</dbReference>
<dbReference type="InterPro" id="IPR036259">
    <property type="entry name" value="MFS_trans_sf"/>
</dbReference>
<dbReference type="GO" id="GO:0042910">
    <property type="term" value="F:xenobiotic transmembrane transporter activity"/>
    <property type="evidence" value="ECO:0007669"/>
    <property type="project" value="InterPro"/>
</dbReference>
<feature type="transmembrane region" description="Helical" evidence="8">
    <location>
        <begin position="276"/>
        <end position="300"/>
    </location>
</feature>
<dbReference type="PANTHER" id="PTHR23502:SF132">
    <property type="entry name" value="POLYAMINE TRANSPORTER 2-RELATED"/>
    <property type="match status" value="1"/>
</dbReference>
<evidence type="ECO:0000256" key="2">
    <source>
        <dbReference type="ARBA" id="ARBA00006236"/>
    </source>
</evidence>
<dbReference type="EMBL" id="VICB01000011">
    <property type="protein sequence ID" value="TQD42999.1"/>
    <property type="molecule type" value="Genomic_DNA"/>
</dbReference>
<dbReference type="GO" id="GO:1990961">
    <property type="term" value="P:xenobiotic detoxification by transmembrane export across the plasma membrane"/>
    <property type="evidence" value="ECO:0007669"/>
    <property type="project" value="InterPro"/>
</dbReference>
<keyword evidence="6 8" id="KW-1133">Transmembrane helix</keyword>
<evidence type="ECO:0000313" key="11">
    <source>
        <dbReference type="Proteomes" id="UP000319010"/>
    </source>
</evidence>
<comment type="caution">
    <text evidence="10">The sequence shown here is derived from an EMBL/GenBank/DDBJ whole genome shotgun (WGS) entry which is preliminary data.</text>
</comment>
<keyword evidence="4" id="KW-1003">Cell membrane</keyword>
<feature type="transmembrane region" description="Helical" evidence="8">
    <location>
        <begin position="306"/>
        <end position="329"/>
    </location>
</feature>
<organism evidence="10 11">
    <name type="scientific">Actinomyces johnsonii</name>
    <dbReference type="NCBI Taxonomy" id="544581"/>
    <lineage>
        <taxon>Bacteria</taxon>
        <taxon>Bacillati</taxon>
        <taxon>Actinomycetota</taxon>
        <taxon>Actinomycetes</taxon>
        <taxon>Actinomycetales</taxon>
        <taxon>Actinomycetaceae</taxon>
        <taxon>Actinomyces</taxon>
    </lineage>
</organism>
<reference evidence="10 11" key="1">
    <citation type="submission" date="2019-06" db="EMBL/GenBank/DDBJ databases">
        <title>Draft genome sequence of Actinomyces johnsonii CCUG 34287T.</title>
        <authorList>
            <person name="Salva-Serra F."/>
            <person name="Cardew S."/>
            <person name="Moore E."/>
        </authorList>
    </citation>
    <scope>NUCLEOTIDE SEQUENCE [LARGE SCALE GENOMIC DNA]</scope>
    <source>
        <strain evidence="10 11">CCUG 34287</strain>
    </source>
</reference>
<dbReference type="RefSeq" id="WP_141424407.1">
    <property type="nucleotide sequence ID" value="NZ_JASPFB010000018.1"/>
</dbReference>
<evidence type="ECO:0000256" key="6">
    <source>
        <dbReference type="ARBA" id="ARBA00022989"/>
    </source>
</evidence>
<name>A0A507ZZM5_9ACTO</name>
<feature type="domain" description="Major facilitator superfamily (MFS) profile" evidence="9">
    <location>
        <begin position="1"/>
        <end position="393"/>
    </location>
</feature>
<dbReference type="Proteomes" id="UP000319010">
    <property type="component" value="Unassembled WGS sequence"/>
</dbReference>
<feature type="transmembrane region" description="Helical" evidence="8">
    <location>
        <begin position="369"/>
        <end position="387"/>
    </location>
</feature>
<evidence type="ECO:0000256" key="3">
    <source>
        <dbReference type="ARBA" id="ARBA00022448"/>
    </source>
</evidence>